<keyword evidence="1" id="KW-1133">Transmembrane helix</keyword>
<evidence type="ECO:0000313" key="2">
    <source>
        <dbReference type="EMBL" id="TVU68133.1"/>
    </source>
</evidence>
<keyword evidence="1" id="KW-0472">Membrane</keyword>
<sequence length="73" mass="8516">MLIATNTLLILGLAIVLFSYSHYIRRTQDVRGVLMFWSRKLALTSIEFRLQRFGILVMLGGVVIRYLEVLRLF</sequence>
<dbReference type="OrthoDB" id="6184036at2"/>
<keyword evidence="1" id="KW-0812">Transmembrane</keyword>
<comment type="caution">
    <text evidence="2">The sequence shown here is derived from an EMBL/GenBank/DDBJ whole genome shotgun (WGS) entry which is preliminary data.</text>
</comment>
<name>A0A558HG77_9GAMM</name>
<evidence type="ECO:0000313" key="3">
    <source>
        <dbReference type="Proteomes" id="UP000319941"/>
    </source>
</evidence>
<dbReference type="RefSeq" id="WP_024950816.1">
    <property type="nucleotide sequence ID" value="NZ_CAWOWR010000013.1"/>
</dbReference>
<protein>
    <submittedName>
        <fullName evidence="2">Uncharacterized protein</fullName>
    </submittedName>
</protein>
<accession>A0A558HG77</accession>
<dbReference type="Proteomes" id="UP000319941">
    <property type="component" value="Unassembled WGS sequence"/>
</dbReference>
<feature type="transmembrane region" description="Helical" evidence="1">
    <location>
        <begin position="50"/>
        <end position="67"/>
    </location>
</feature>
<organism evidence="2 3">
    <name type="scientific">Cobetia crustatorum</name>
    <dbReference type="NCBI Taxonomy" id="553385"/>
    <lineage>
        <taxon>Bacteria</taxon>
        <taxon>Pseudomonadati</taxon>
        <taxon>Pseudomonadota</taxon>
        <taxon>Gammaproteobacteria</taxon>
        <taxon>Oceanospirillales</taxon>
        <taxon>Halomonadaceae</taxon>
        <taxon>Cobetia</taxon>
    </lineage>
</organism>
<dbReference type="EMBL" id="VNFH01000011">
    <property type="protein sequence ID" value="TVU68133.1"/>
    <property type="molecule type" value="Genomic_DNA"/>
</dbReference>
<proteinExistence type="predicted"/>
<evidence type="ECO:0000256" key="1">
    <source>
        <dbReference type="SAM" id="Phobius"/>
    </source>
</evidence>
<gene>
    <name evidence="2" type="ORF">FQP86_15205</name>
</gene>
<keyword evidence="3" id="KW-1185">Reference proteome</keyword>
<reference evidence="2 3" key="1">
    <citation type="submission" date="2019-07" db="EMBL/GenBank/DDBJ databases">
        <title>Diversity of Bacteria from Kongsfjorden, Arctic.</title>
        <authorList>
            <person name="Yu Y."/>
        </authorList>
    </citation>
    <scope>NUCLEOTIDE SEQUENCE [LARGE SCALE GENOMIC DNA]</scope>
    <source>
        <strain evidence="2 3">SM1923</strain>
    </source>
</reference>
<dbReference type="AlphaFoldDB" id="A0A558HG77"/>